<comment type="caution">
    <text evidence="2">The sequence shown here is derived from an EMBL/GenBank/DDBJ whole genome shotgun (WGS) entry which is preliminary data.</text>
</comment>
<dbReference type="EMBL" id="JADIMS010000114">
    <property type="protein sequence ID" value="MBO8450690.1"/>
    <property type="molecule type" value="Genomic_DNA"/>
</dbReference>
<keyword evidence="1" id="KW-1133">Transmembrane helix</keyword>
<keyword evidence="1" id="KW-0472">Membrane</keyword>
<keyword evidence="1" id="KW-0812">Transmembrane</keyword>
<reference evidence="2" key="2">
    <citation type="journal article" date="2021" name="PeerJ">
        <title>Extensive microbial diversity within the chicken gut microbiome revealed by metagenomics and culture.</title>
        <authorList>
            <person name="Gilroy R."/>
            <person name="Ravi A."/>
            <person name="Getino M."/>
            <person name="Pursley I."/>
            <person name="Horton D.L."/>
            <person name="Alikhan N.F."/>
            <person name="Baker D."/>
            <person name="Gharbi K."/>
            <person name="Hall N."/>
            <person name="Watson M."/>
            <person name="Adriaenssens E.M."/>
            <person name="Foster-Nyarko E."/>
            <person name="Jarju S."/>
            <person name="Secka A."/>
            <person name="Antonio M."/>
            <person name="Oren A."/>
            <person name="Chaudhuri R.R."/>
            <person name="La Ragione R."/>
            <person name="Hildebrand F."/>
            <person name="Pallen M.J."/>
        </authorList>
    </citation>
    <scope>NUCLEOTIDE SEQUENCE</scope>
    <source>
        <strain evidence="2">B3-4054</strain>
    </source>
</reference>
<feature type="transmembrane region" description="Helical" evidence="1">
    <location>
        <begin position="21"/>
        <end position="43"/>
    </location>
</feature>
<evidence type="ECO:0000256" key="1">
    <source>
        <dbReference type="SAM" id="Phobius"/>
    </source>
</evidence>
<reference evidence="2" key="1">
    <citation type="submission" date="2020-10" db="EMBL/GenBank/DDBJ databases">
        <authorList>
            <person name="Gilroy R."/>
        </authorList>
    </citation>
    <scope>NUCLEOTIDE SEQUENCE</scope>
    <source>
        <strain evidence="2">B3-4054</strain>
    </source>
</reference>
<accession>A0A9D9HDZ7</accession>
<protein>
    <submittedName>
        <fullName evidence="2">Uncharacterized protein</fullName>
    </submittedName>
</protein>
<feature type="transmembrane region" description="Helical" evidence="1">
    <location>
        <begin position="55"/>
        <end position="77"/>
    </location>
</feature>
<feature type="transmembrane region" description="Helical" evidence="1">
    <location>
        <begin position="89"/>
        <end position="115"/>
    </location>
</feature>
<proteinExistence type="predicted"/>
<dbReference type="AlphaFoldDB" id="A0A9D9HDZ7"/>
<evidence type="ECO:0000313" key="3">
    <source>
        <dbReference type="Proteomes" id="UP000823616"/>
    </source>
</evidence>
<sequence length="121" mass="13621">MKFGKGKKKTAGRRYLPSIEILYRTEIFFAVLSCSLAVIYAVGNYQYFLDSSLLALLRMLSVSALLDIFLSAVVIFRECVSFAGKKHRIRLPVILSSVFFAFLSGFFLFFAHLLLTVSSGF</sequence>
<gene>
    <name evidence="2" type="ORF">IAA96_06255</name>
</gene>
<organism evidence="2 3">
    <name type="scientific">Candidatus Avitreponema avistercoris</name>
    <dbReference type="NCBI Taxonomy" id="2840705"/>
    <lineage>
        <taxon>Bacteria</taxon>
        <taxon>Pseudomonadati</taxon>
        <taxon>Spirochaetota</taxon>
        <taxon>Spirochaetia</taxon>
        <taxon>Spirochaetales</taxon>
        <taxon>Candidatus Avitreponema</taxon>
    </lineage>
</organism>
<name>A0A9D9HDZ7_9SPIR</name>
<evidence type="ECO:0000313" key="2">
    <source>
        <dbReference type="EMBL" id="MBO8450690.1"/>
    </source>
</evidence>
<dbReference type="Proteomes" id="UP000823616">
    <property type="component" value="Unassembled WGS sequence"/>
</dbReference>